<organism evidence="1 2">
    <name type="scientific">Vibrio maritimus</name>
    <dbReference type="NCBI Taxonomy" id="990268"/>
    <lineage>
        <taxon>Bacteria</taxon>
        <taxon>Pseudomonadati</taxon>
        <taxon>Pseudomonadota</taxon>
        <taxon>Gammaproteobacteria</taxon>
        <taxon>Vibrionales</taxon>
        <taxon>Vibrionaceae</taxon>
        <taxon>Vibrio</taxon>
    </lineage>
</organism>
<sequence>MAFIKIDTNDNRGEVEYFDYSLNTFNESNIGTTSNHLKVDFNYARSGLLEVHDGIDFEDFNQSALAVLHANYIPYIKVVVQDEYDPDNGIIGSSAEDLELTVKYYVKSPTDNDFQYVDEKKSHTGSNVATHAIPHEKIEYNGEGRVSKVTYYIPFVKELLGTEYASVAERSQQKIVLTTKDRSENVSTPKTIYFRTTFDLPTFNVVTPFANANVELKGLNASGKFDSNPVSTCTTKLVEGTLDVATCQLRADLGSYRFLQVQLANPSSGKAYYYQWSNDSNQYREVDLSQSNFGAYFDYTNASDLYISELSAYHTGLFDYIWNSTADHTNSAALSYLEQVNNAIGSGVTNSFFKFDPITTRYATNEDLVSIPTFPGDEFQHRFLVESLVDMASNNVGYTSASYASAFYQDLVHDGKANGVGRSGDIYIGSNRITNNTYRKELASAYYELLVEQYGLSPQLALSFADIIATANPSIDVNGSTVSVFENAGGSIDTTPPDILVLPNSEQQYGVYYQHPVTQQIFVAGQIDFTAQISDPSGVSNNPPPVFTPVWFVADSPVENDMILSFVPSGDSYNKSYAFNFNSLMYENIAELALKISASDTKQNAYPSDDPFISSFKVDNEFPNVLYKLPDGQAEDAYINITRQKSLNFVVKDVVGDDTSKRQIYFEPKVQGATPVLFEGDSVFAVNTPSSEFSDGQLVLQLCLTCGEGANKLDDGQWTAYVVAEDILGNRVDQTIEGAPAFTVNIDSTAFVVEEVVSSAVLGGNDIWEPTTLFSQDNGSPLGEVKVVYQQDGLPKVELKACGEDNSDAACLLGTQPEIQVQLVADNIKNGSVKHFFYVTAIDTAIPVNTSNEVGINSLSILLVLRLK</sequence>
<keyword evidence="2" id="KW-1185">Reference proteome</keyword>
<evidence type="ECO:0000313" key="2">
    <source>
        <dbReference type="Proteomes" id="UP000029228"/>
    </source>
</evidence>
<protein>
    <submittedName>
        <fullName evidence="1">Uncharacterized protein</fullName>
    </submittedName>
</protein>
<comment type="caution">
    <text evidence="1">The sequence shown here is derived from an EMBL/GenBank/DDBJ whole genome shotgun (WGS) entry which is preliminary data.</text>
</comment>
<proteinExistence type="predicted"/>
<dbReference type="AlphaFoldDB" id="A0A090S379"/>
<evidence type="ECO:0000313" key="1">
    <source>
        <dbReference type="EMBL" id="GAL22195.1"/>
    </source>
</evidence>
<accession>A0A090S379</accession>
<dbReference type="OrthoDB" id="5807000at2"/>
<reference evidence="1 2" key="1">
    <citation type="submission" date="2014-09" db="EMBL/GenBank/DDBJ databases">
        <title>Vibrio maritimus JCM 19235. (C45) whole genome shotgun sequence.</title>
        <authorList>
            <person name="Sawabe T."/>
            <person name="Meirelles P."/>
            <person name="Nakanishi M."/>
            <person name="Sayaka M."/>
            <person name="Hattori M."/>
            <person name="Ohkuma M."/>
        </authorList>
    </citation>
    <scope>NUCLEOTIDE SEQUENCE [LARGE SCALE GENOMIC DNA]</scope>
    <source>
        <strain evidence="2">JCM19235</strain>
    </source>
</reference>
<name>A0A090S379_9VIBR</name>
<gene>
    <name evidence="1" type="ORF">JCM19235_2890</name>
</gene>
<dbReference type="Proteomes" id="UP000029228">
    <property type="component" value="Unassembled WGS sequence"/>
</dbReference>
<dbReference type="STRING" id="990268.JCM19235_2890"/>
<dbReference type="EMBL" id="BBMR01000012">
    <property type="protein sequence ID" value="GAL22195.1"/>
    <property type="molecule type" value="Genomic_DNA"/>
</dbReference>